<evidence type="ECO:0000313" key="3">
    <source>
        <dbReference type="Proteomes" id="UP000051450"/>
    </source>
</evidence>
<dbReference type="EMBL" id="AZDI01000001">
    <property type="protein sequence ID" value="KRK46616.1"/>
    <property type="molecule type" value="Genomic_DNA"/>
</dbReference>
<dbReference type="SUPFAM" id="SSF55729">
    <property type="entry name" value="Acyl-CoA N-acyltransferases (Nat)"/>
    <property type="match status" value="1"/>
</dbReference>
<gene>
    <name evidence="2" type="ORF">FC66_GL000240</name>
</gene>
<feature type="domain" description="N-acetyltransferase" evidence="1">
    <location>
        <begin position="2"/>
        <end position="155"/>
    </location>
</feature>
<dbReference type="PANTHER" id="PTHR43441">
    <property type="entry name" value="RIBOSOMAL-PROTEIN-SERINE ACETYLTRANSFERASE"/>
    <property type="match status" value="1"/>
</dbReference>
<dbReference type="STRING" id="1423719.FC66_GL000240"/>
<dbReference type="GO" id="GO:0005737">
    <property type="term" value="C:cytoplasm"/>
    <property type="evidence" value="ECO:0007669"/>
    <property type="project" value="TreeGrafter"/>
</dbReference>
<evidence type="ECO:0000259" key="1">
    <source>
        <dbReference type="PROSITE" id="PS51186"/>
    </source>
</evidence>
<sequence>MLKIQLVTPKLEDSDEIFNLVDRNRSELKHWLPWVRLMKSSADETNFLRNSLKDSTKLTFGIVINQNFVGMIDLHEIKSETAEVGYWLDKDSVGKGIGSSALKNLEELSTRDYKIRELKIILNMDNQKSMNVAKRNGYQFIEQNRQNLVFKKELEIF</sequence>
<dbReference type="OrthoDB" id="9784707at2"/>
<dbReference type="InterPro" id="IPR000182">
    <property type="entry name" value="GNAT_dom"/>
</dbReference>
<dbReference type="InterPro" id="IPR016181">
    <property type="entry name" value="Acyl_CoA_acyltransferase"/>
</dbReference>
<dbReference type="RefSeq" id="WP_057973558.1">
    <property type="nucleotide sequence ID" value="NZ_AZDI01000001.1"/>
</dbReference>
<accession>A0A0R1HK81</accession>
<proteinExistence type="predicted"/>
<dbReference type="PATRIC" id="fig|1423719.4.peg.242"/>
<dbReference type="InterPro" id="IPR051908">
    <property type="entry name" value="Ribosomal_N-acetyltransferase"/>
</dbReference>
<keyword evidence="3" id="KW-1185">Reference proteome</keyword>
<dbReference type="Proteomes" id="UP000051450">
    <property type="component" value="Unassembled WGS sequence"/>
</dbReference>
<dbReference type="AlphaFoldDB" id="A0A0R1HK81"/>
<dbReference type="PANTHER" id="PTHR43441:SF11">
    <property type="entry name" value="RIBOSOMAL-PROTEIN-SERINE ACETYLTRANSFERASE"/>
    <property type="match status" value="1"/>
</dbReference>
<comment type="caution">
    <text evidence="2">The sequence shown here is derived from an EMBL/GenBank/DDBJ whole genome shotgun (WGS) entry which is preliminary data.</text>
</comment>
<reference evidence="2 3" key="1">
    <citation type="journal article" date="2015" name="Genome Announc.">
        <title>Expanding the biotechnology potential of lactobacilli through comparative genomics of 213 strains and associated genera.</title>
        <authorList>
            <person name="Sun Z."/>
            <person name="Harris H.M."/>
            <person name="McCann A."/>
            <person name="Guo C."/>
            <person name="Argimon S."/>
            <person name="Zhang W."/>
            <person name="Yang X."/>
            <person name="Jeffery I.B."/>
            <person name="Cooney J.C."/>
            <person name="Kagawa T.F."/>
            <person name="Liu W."/>
            <person name="Song Y."/>
            <person name="Salvetti E."/>
            <person name="Wrobel A."/>
            <person name="Rasinkangas P."/>
            <person name="Parkhill J."/>
            <person name="Rea M.C."/>
            <person name="O'Sullivan O."/>
            <person name="Ritari J."/>
            <person name="Douillard F.P."/>
            <person name="Paul Ross R."/>
            <person name="Yang R."/>
            <person name="Briner A.E."/>
            <person name="Felis G.E."/>
            <person name="de Vos W.M."/>
            <person name="Barrangou R."/>
            <person name="Klaenhammer T.R."/>
            <person name="Caufield P.W."/>
            <person name="Cui Y."/>
            <person name="Zhang H."/>
            <person name="O'Toole P.W."/>
        </authorList>
    </citation>
    <scope>NUCLEOTIDE SEQUENCE [LARGE SCALE GENOMIC DNA]</scope>
    <source>
        <strain evidence="2 3">DSM 15638</strain>
    </source>
</reference>
<dbReference type="GO" id="GO:0008999">
    <property type="term" value="F:protein-N-terminal-alanine acetyltransferase activity"/>
    <property type="evidence" value="ECO:0007669"/>
    <property type="project" value="TreeGrafter"/>
</dbReference>
<dbReference type="Gene3D" id="3.40.630.30">
    <property type="match status" value="1"/>
</dbReference>
<protein>
    <recommendedName>
        <fullName evidence="1">N-acetyltransferase domain-containing protein</fullName>
    </recommendedName>
</protein>
<dbReference type="PROSITE" id="PS51186">
    <property type="entry name" value="GNAT"/>
    <property type="match status" value="1"/>
</dbReference>
<dbReference type="GO" id="GO:1990189">
    <property type="term" value="F:protein N-terminal-serine acetyltransferase activity"/>
    <property type="evidence" value="ECO:0007669"/>
    <property type="project" value="TreeGrafter"/>
</dbReference>
<dbReference type="Pfam" id="PF13302">
    <property type="entry name" value="Acetyltransf_3"/>
    <property type="match status" value="1"/>
</dbReference>
<evidence type="ECO:0000313" key="2">
    <source>
        <dbReference type="EMBL" id="KRK46616.1"/>
    </source>
</evidence>
<organism evidence="2 3">
    <name type="scientific">Dellaglioa algida DSM 15638</name>
    <dbReference type="NCBI Taxonomy" id="1423719"/>
    <lineage>
        <taxon>Bacteria</taxon>
        <taxon>Bacillati</taxon>
        <taxon>Bacillota</taxon>
        <taxon>Bacilli</taxon>
        <taxon>Lactobacillales</taxon>
        <taxon>Lactobacillaceae</taxon>
        <taxon>Dellaglioa</taxon>
    </lineage>
</organism>
<name>A0A0R1HK81_9LACO</name>